<dbReference type="Proteomes" id="UP001576780">
    <property type="component" value="Unassembled WGS sequence"/>
</dbReference>
<keyword evidence="6" id="KW-1185">Reference proteome</keyword>
<name>A0ABV4WD97_9CYAN</name>
<dbReference type="Gene3D" id="3.40.50.980">
    <property type="match status" value="1"/>
</dbReference>
<feature type="compositionally biased region" description="Pro residues" evidence="3">
    <location>
        <begin position="204"/>
        <end position="214"/>
    </location>
</feature>
<organism evidence="5 6">
    <name type="scientific">Floridaenema evergladense BLCC-F167</name>
    <dbReference type="NCBI Taxonomy" id="3153639"/>
    <lineage>
        <taxon>Bacteria</taxon>
        <taxon>Bacillati</taxon>
        <taxon>Cyanobacteriota</taxon>
        <taxon>Cyanophyceae</taxon>
        <taxon>Oscillatoriophycideae</taxon>
        <taxon>Aerosakkonematales</taxon>
        <taxon>Aerosakkonemataceae</taxon>
        <taxon>Floridanema</taxon>
        <taxon>Floridanema evergladense</taxon>
    </lineage>
</organism>
<evidence type="ECO:0000256" key="2">
    <source>
        <dbReference type="ARBA" id="ARBA00022553"/>
    </source>
</evidence>
<sequence length="224" mass="24800">GKTLQFAPISFDVSCQEMFSTWCSGGTLLLISEQLRREPKALLDLLSEQAVERLFLPFVGLQQLAEVAMESQSTVCLTEIITAGEQLQMTPAITQWLNQLSNCTLYNHYGPSESHVVTSFTVNQTGESWSLLPPIGRPIANTQIYILDRSRKPTPIGVPGELHIGGVSLARGYLNRPELTSEKFITNPFGDRGQVLGCREEEFPQPPTPTPQPPRHYKTGHIAP</sequence>
<dbReference type="Gene3D" id="2.30.38.10">
    <property type="entry name" value="Luciferase, Domain 3"/>
    <property type="match status" value="1"/>
</dbReference>
<protein>
    <submittedName>
        <fullName evidence="5">AMP-binding protein</fullName>
    </submittedName>
</protein>
<dbReference type="InterPro" id="IPR000873">
    <property type="entry name" value="AMP-dep_synth/lig_dom"/>
</dbReference>
<feature type="region of interest" description="Disordered" evidence="3">
    <location>
        <begin position="199"/>
        <end position="224"/>
    </location>
</feature>
<evidence type="ECO:0000259" key="4">
    <source>
        <dbReference type="Pfam" id="PF00501"/>
    </source>
</evidence>
<evidence type="ECO:0000256" key="3">
    <source>
        <dbReference type="SAM" id="MobiDB-lite"/>
    </source>
</evidence>
<dbReference type="EMBL" id="JBHFNT010000011">
    <property type="protein sequence ID" value="MFB2833054.1"/>
    <property type="molecule type" value="Genomic_DNA"/>
</dbReference>
<feature type="compositionally biased region" description="Basic residues" evidence="3">
    <location>
        <begin position="215"/>
        <end position="224"/>
    </location>
</feature>
<dbReference type="PANTHER" id="PTHR44845">
    <property type="entry name" value="CARRIER DOMAIN-CONTAINING PROTEIN"/>
    <property type="match status" value="1"/>
</dbReference>
<dbReference type="Pfam" id="PF00501">
    <property type="entry name" value="AMP-binding"/>
    <property type="match status" value="1"/>
</dbReference>
<keyword evidence="1" id="KW-0596">Phosphopantetheine</keyword>
<feature type="non-terminal residue" evidence="5">
    <location>
        <position position="1"/>
    </location>
</feature>
<evidence type="ECO:0000313" key="6">
    <source>
        <dbReference type="Proteomes" id="UP001576780"/>
    </source>
</evidence>
<dbReference type="RefSeq" id="WP_413275524.1">
    <property type="nucleotide sequence ID" value="NZ_JBHFNT010000011.1"/>
</dbReference>
<proteinExistence type="predicted"/>
<evidence type="ECO:0000313" key="5">
    <source>
        <dbReference type="EMBL" id="MFB2833054.1"/>
    </source>
</evidence>
<dbReference type="PANTHER" id="PTHR44845:SF6">
    <property type="entry name" value="BETA-ALANINE-ACTIVATING ENZYME"/>
    <property type="match status" value="1"/>
</dbReference>
<evidence type="ECO:0000256" key="1">
    <source>
        <dbReference type="ARBA" id="ARBA00022450"/>
    </source>
</evidence>
<feature type="domain" description="AMP-dependent synthetase/ligase" evidence="4">
    <location>
        <begin position="3"/>
        <end position="174"/>
    </location>
</feature>
<reference evidence="5 6" key="1">
    <citation type="submission" date="2024-09" db="EMBL/GenBank/DDBJ databases">
        <title>Floridaenema gen nov. (Aerosakkonemataceae, Aerosakkonematales ord. nov., Cyanobacteria) from benthic tropical and subtropical fresh waters, with the description of four new species.</title>
        <authorList>
            <person name="Moretto J.A."/>
            <person name="Berthold D.E."/>
            <person name="Lefler F.W."/>
            <person name="Huang I.-S."/>
            <person name="Laughinghouse H. IV."/>
        </authorList>
    </citation>
    <scope>NUCLEOTIDE SEQUENCE [LARGE SCALE GENOMIC DNA]</scope>
    <source>
        <strain evidence="5 6">BLCC-F167</strain>
    </source>
</reference>
<comment type="caution">
    <text evidence="5">The sequence shown here is derived from an EMBL/GenBank/DDBJ whole genome shotgun (WGS) entry which is preliminary data.</text>
</comment>
<dbReference type="SUPFAM" id="SSF56801">
    <property type="entry name" value="Acetyl-CoA synthetase-like"/>
    <property type="match status" value="1"/>
</dbReference>
<accession>A0ABV4WD97</accession>
<keyword evidence="2" id="KW-0597">Phosphoprotein</keyword>
<gene>
    <name evidence="5" type="ORF">ACE1CA_00815</name>
</gene>